<feature type="region of interest" description="Disordered" evidence="3">
    <location>
        <begin position="84"/>
        <end position="106"/>
    </location>
</feature>
<evidence type="ECO:0000313" key="5">
    <source>
        <dbReference type="EMBL" id="EFA05903.1"/>
    </source>
</evidence>
<dbReference type="SUPFAM" id="SSF54768">
    <property type="entry name" value="dsRNA-binding domain-like"/>
    <property type="match status" value="2"/>
</dbReference>
<dbReference type="AlphaFoldDB" id="D6WSK5"/>
<accession>D6WSK5</accession>
<dbReference type="HOGENOM" id="CLU_869491_0_0_1"/>
<dbReference type="GO" id="GO:0005634">
    <property type="term" value="C:nucleus"/>
    <property type="evidence" value="ECO:0000318"/>
    <property type="project" value="GO_Central"/>
</dbReference>
<feature type="domain" description="DRBM" evidence="4">
    <location>
        <begin position="108"/>
        <end position="176"/>
    </location>
</feature>
<dbReference type="PROSITE" id="PS50137">
    <property type="entry name" value="DS_RBD"/>
    <property type="match status" value="2"/>
</dbReference>
<dbReference type="PANTHER" id="PTHR46205">
    <property type="entry name" value="LOQUACIOUS, ISOFORM B"/>
    <property type="match status" value="1"/>
</dbReference>
<protein>
    <recommendedName>
        <fullName evidence="4">DRBM domain-containing protein</fullName>
    </recommendedName>
</protein>
<dbReference type="OMA" id="QENAMAN"/>
<dbReference type="EMBL" id="KQ971354">
    <property type="protein sequence ID" value="EFA05903.1"/>
    <property type="molecule type" value="Genomic_DNA"/>
</dbReference>
<reference evidence="5 6" key="1">
    <citation type="journal article" date="2008" name="Nature">
        <title>The genome of the model beetle and pest Tribolium castaneum.</title>
        <authorList>
            <consortium name="Tribolium Genome Sequencing Consortium"/>
            <person name="Richards S."/>
            <person name="Gibbs R.A."/>
            <person name="Weinstock G.M."/>
            <person name="Brown S.J."/>
            <person name="Denell R."/>
            <person name="Beeman R.W."/>
            <person name="Gibbs R."/>
            <person name="Beeman R.W."/>
            <person name="Brown S.J."/>
            <person name="Bucher G."/>
            <person name="Friedrich M."/>
            <person name="Grimmelikhuijzen C.J."/>
            <person name="Klingler M."/>
            <person name="Lorenzen M."/>
            <person name="Richards S."/>
            <person name="Roth S."/>
            <person name="Schroder R."/>
            <person name="Tautz D."/>
            <person name="Zdobnov E.M."/>
            <person name="Muzny D."/>
            <person name="Gibbs R.A."/>
            <person name="Weinstock G.M."/>
            <person name="Attaway T."/>
            <person name="Bell S."/>
            <person name="Buhay C.J."/>
            <person name="Chandrabose M.N."/>
            <person name="Chavez D."/>
            <person name="Clerk-Blankenburg K.P."/>
            <person name="Cree A."/>
            <person name="Dao M."/>
            <person name="Davis C."/>
            <person name="Chacko J."/>
            <person name="Dinh H."/>
            <person name="Dugan-Rocha S."/>
            <person name="Fowler G."/>
            <person name="Garner T.T."/>
            <person name="Garnes J."/>
            <person name="Gnirke A."/>
            <person name="Hawes A."/>
            <person name="Hernandez J."/>
            <person name="Hines S."/>
            <person name="Holder M."/>
            <person name="Hume J."/>
            <person name="Jhangiani S.N."/>
            <person name="Joshi V."/>
            <person name="Khan Z.M."/>
            <person name="Jackson L."/>
            <person name="Kovar C."/>
            <person name="Kowis A."/>
            <person name="Lee S."/>
            <person name="Lewis L.R."/>
            <person name="Margolis J."/>
            <person name="Morgan M."/>
            <person name="Nazareth L.V."/>
            <person name="Nguyen N."/>
            <person name="Okwuonu G."/>
            <person name="Parker D."/>
            <person name="Richards S."/>
            <person name="Ruiz S.J."/>
            <person name="Santibanez J."/>
            <person name="Savard J."/>
            <person name="Scherer S.E."/>
            <person name="Schneider B."/>
            <person name="Sodergren E."/>
            <person name="Tautz D."/>
            <person name="Vattahil S."/>
            <person name="Villasana D."/>
            <person name="White C.S."/>
            <person name="Wright R."/>
            <person name="Park Y."/>
            <person name="Beeman R.W."/>
            <person name="Lord J."/>
            <person name="Oppert B."/>
            <person name="Lorenzen M."/>
            <person name="Brown S."/>
            <person name="Wang L."/>
            <person name="Savard J."/>
            <person name="Tautz D."/>
            <person name="Richards S."/>
            <person name="Weinstock G."/>
            <person name="Gibbs R.A."/>
            <person name="Liu Y."/>
            <person name="Worley K."/>
            <person name="Weinstock G."/>
            <person name="Elsik C.G."/>
            <person name="Reese J.T."/>
            <person name="Elhaik E."/>
            <person name="Landan G."/>
            <person name="Graur D."/>
            <person name="Arensburger P."/>
            <person name="Atkinson P."/>
            <person name="Beeman R.W."/>
            <person name="Beidler J."/>
            <person name="Brown S.J."/>
            <person name="Demuth J.P."/>
            <person name="Drury D.W."/>
            <person name="Du Y.Z."/>
            <person name="Fujiwara H."/>
            <person name="Lorenzen M."/>
            <person name="Maselli V."/>
            <person name="Osanai M."/>
            <person name="Park Y."/>
            <person name="Robertson H.M."/>
            <person name="Tu Z."/>
            <person name="Wang J.J."/>
            <person name="Wang S."/>
            <person name="Richards S."/>
            <person name="Song H."/>
            <person name="Zhang L."/>
            <person name="Sodergren E."/>
            <person name="Werner D."/>
            <person name="Stanke M."/>
            <person name="Morgenstern B."/>
            <person name="Solovyev V."/>
            <person name="Kosarev P."/>
            <person name="Brown G."/>
            <person name="Chen H.C."/>
            <person name="Ermolaeva O."/>
            <person name="Hlavina W."/>
            <person name="Kapustin Y."/>
            <person name="Kiryutin B."/>
            <person name="Kitts P."/>
            <person name="Maglott D."/>
            <person name="Pruitt K."/>
            <person name="Sapojnikov V."/>
            <person name="Souvorov A."/>
            <person name="Mackey A.J."/>
            <person name="Waterhouse R.M."/>
            <person name="Wyder S."/>
            <person name="Zdobnov E.M."/>
            <person name="Zdobnov E.M."/>
            <person name="Wyder S."/>
            <person name="Kriventseva E.V."/>
            <person name="Kadowaki T."/>
            <person name="Bork P."/>
            <person name="Aranda M."/>
            <person name="Bao R."/>
            <person name="Beermann A."/>
            <person name="Berns N."/>
            <person name="Bolognesi R."/>
            <person name="Bonneton F."/>
            <person name="Bopp D."/>
            <person name="Brown S.J."/>
            <person name="Bucher G."/>
            <person name="Butts T."/>
            <person name="Chaumot A."/>
            <person name="Denell R.E."/>
            <person name="Ferrier D.E."/>
            <person name="Friedrich M."/>
            <person name="Gordon C.M."/>
            <person name="Jindra M."/>
            <person name="Klingler M."/>
            <person name="Lan Q."/>
            <person name="Lattorff H.M."/>
            <person name="Laudet V."/>
            <person name="von Levetsow C."/>
            <person name="Liu Z."/>
            <person name="Lutz R."/>
            <person name="Lynch J.A."/>
            <person name="da Fonseca R.N."/>
            <person name="Posnien N."/>
            <person name="Reuter R."/>
            <person name="Roth S."/>
            <person name="Savard J."/>
            <person name="Schinko J.B."/>
            <person name="Schmitt C."/>
            <person name="Schoppmeier M."/>
            <person name="Schroder R."/>
            <person name="Shippy T.D."/>
            <person name="Simonnet F."/>
            <person name="Marques-Souza H."/>
            <person name="Tautz D."/>
            <person name="Tomoyasu Y."/>
            <person name="Trauner J."/>
            <person name="Van der Zee M."/>
            <person name="Vervoort M."/>
            <person name="Wittkopp N."/>
            <person name="Wimmer E.A."/>
            <person name="Yang X."/>
            <person name="Jones A.K."/>
            <person name="Sattelle D.B."/>
            <person name="Ebert P.R."/>
            <person name="Nelson D."/>
            <person name="Scott J.G."/>
            <person name="Beeman R.W."/>
            <person name="Muthukrishnan S."/>
            <person name="Kramer K.J."/>
            <person name="Arakane Y."/>
            <person name="Beeman R.W."/>
            <person name="Zhu Q."/>
            <person name="Hogenkamp D."/>
            <person name="Dixit R."/>
            <person name="Oppert B."/>
            <person name="Jiang H."/>
            <person name="Zou Z."/>
            <person name="Marshall J."/>
            <person name="Elpidina E."/>
            <person name="Vinokurov K."/>
            <person name="Oppert C."/>
            <person name="Zou Z."/>
            <person name="Evans J."/>
            <person name="Lu Z."/>
            <person name="Zhao P."/>
            <person name="Sumathipala N."/>
            <person name="Altincicek B."/>
            <person name="Vilcinskas A."/>
            <person name="Williams M."/>
            <person name="Hultmark D."/>
            <person name="Hetru C."/>
            <person name="Jiang H."/>
            <person name="Grimmelikhuijzen C.J."/>
            <person name="Hauser F."/>
            <person name="Cazzamali G."/>
            <person name="Williamson M."/>
            <person name="Park Y."/>
            <person name="Li B."/>
            <person name="Tanaka Y."/>
            <person name="Predel R."/>
            <person name="Neupert S."/>
            <person name="Schachtner J."/>
            <person name="Verleyen P."/>
            <person name="Raible F."/>
            <person name="Bork P."/>
            <person name="Friedrich M."/>
            <person name="Walden K.K."/>
            <person name="Robertson H.M."/>
            <person name="Angeli S."/>
            <person name="Foret S."/>
            <person name="Bucher G."/>
            <person name="Schuetz S."/>
            <person name="Maleszka R."/>
            <person name="Wimmer E.A."/>
            <person name="Beeman R.W."/>
            <person name="Lorenzen M."/>
            <person name="Tomoyasu Y."/>
            <person name="Miller S.C."/>
            <person name="Grossmann D."/>
            <person name="Bucher G."/>
        </authorList>
    </citation>
    <scope>NUCLEOTIDE SEQUENCE [LARGE SCALE GENOMIC DNA]</scope>
    <source>
        <strain evidence="5 6">Georgia GA2</strain>
    </source>
</reference>
<dbReference type="STRING" id="7070.D6WSK5"/>
<keyword evidence="6" id="KW-1185">Reference proteome</keyword>
<dbReference type="GO" id="GO:0016442">
    <property type="term" value="C:RISC complex"/>
    <property type="evidence" value="ECO:0000318"/>
    <property type="project" value="GO_Central"/>
</dbReference>
<dbReference type="GO" id="GO:0070578">
    <property type="term" value="C:RISC-loading complex"/>
    <property type="evidence" value="ECO:0000318"/>
    <property type="project" value="GO_Central"/>
</dbReference>
<evidence type="ECO:0000313" key="6">
    <source>
        <dbReference type="Proteomes" id="UP000007266"/>
    </source>
</evidence>
<dbReference type="InParanoid" id="D6WSK5"/>
<feature type="domain" description="DRBM" evidence="4">
    <location>
        <begin position="8"/>
        <end position="76"/>
    </location>
</feature>
<dbReference type="GO" id="GO:0035197">
    <property type="term" value="F:siRNA binding"/>
    <property type="evidence" value="ECO:0000318"/>
    <property type="project" value="GO_Central"/>
</dbReference>
<reference evidence="5 6" key="2">
    <citation type="journal article" date="2010" name="Nucleic Acids Res.">
        <title>BeetleBase in 2010: revisions to provide comprehensive genomic information for Tribolium castaneum.</title>
        <authorList>
            <person name="Kim H.S."/>
            <person name="Murphy T."/>
            <person name="Xia J."/>
            <person name="Caragea D."/>
            <person name="Park Y."/>
            <person name="Beeman R.W."/>
            <person name="Lorenzen M.D."/>
            <person name="Butcher S."/>
            <person name="Manak J.R."/>
            <person name="Brown S.J."/>
        </authorList>
    </citation>
    <scope>GENOME REANNOTATION</scope>
    <source>
        <strain evidence="5 6">Georgia GA2</strain>
    </source>
</reference>
<evidence type="ECO:0000256" key="1">
    <source>
        <dbReference type="ARBA" id="ARBA00022884"/>
    </source>
</evidence>
<dbReference type="eggNOG" id="KOG3732">
    <property type="taxonomic scope" value="Eukaryota"/>
</dbReference>
<dbReference type="Pfam" id="PF00035">
    <property type="entry name" value="dsrm"/>
    <property type="match status" value="2"/>
</dbReference>
<dbReference type="GO" id="GO:0003725">
    <property type="term" value="F:double-stranded RNA binding"/>
    <property type="evidence" value="ECO:0000318"/>
    <property type="project" value="GO_Central"/>
</dbReference>
<proteinExistence type="predicted"/>
<evidence type="ECO:0000259" key="4">
    <source>
        <dbReference type="PROSITE" id="PS50137"/>
    </source>
</evidence>
<keyword evidence="1 2" id="KW-0694">RNA-binding</keyword>
<dbReference type="PhylomeDB" id="D6WSK5"/>
<dbReference type="GO" id="GO:0070920">
    <property type="term" value="P:regulation of regulatory ncRNA processing"/>
    <property type="evidence" value="ECO:0000318"/>
    <property type="project" value="GO_Central"/>
</dbReference>
<evidence type="ECO:0000256" key="2">
    <source>
        <dbReference type="PROSITE-ProRule" id="PRU00266"/>
    </source>
</evidence>
<name>D6WSK5_TRICA</name>
<gene>
    <name evidence="5" type="primary">AUGUSTUS-3.0.2_08716</name>
    <name evidence="5" type="ORF">TcasGA2_TC008716</name>
</gene>
<dbReference type="Gene3D" id="3.30.160.20">
    <property type="match status" value="2"/>
</dbReference>
<dbReference type="PANTHER" id="PTHR46205:SF3">
    <property type="entry name" value="LOQUACIOUS, ISOFORM B"/>
    <property type="match status" value="1"/>
</dbReference>
<feature type="compositionally biased region" description="Polar residues" evidence="3">
    <location>
        <begin position="84"/>
        <end position="94"/>
    </location>
</feature>
<dbReference type="InterPro" id="IPR014720">
    <property type="entry name" value="dsRBD_dom"/>
</dbReference>
<dbReference type="FunCoup" id="D6WSK5">
    <property type="interactions" value="6"/>
</dbReference>
<dbReference type="KEGG" id="tca:100135758"/>
<dbReference type="SMART" id="SM00358">
    <property type="entry name" value="DSRM"/>
    <property type="match status" value="2"/>
</dbReference>
<dbReference type="OrthoDB" id="5961559at2759"/>
<sequence length="320" mass="36330">MSRQNTKTPAMVLQEFTMKRGFSPPEYILVMSKTGTHENEFHYKVNVANVCGLGFGRSKQVAKHNAASKALEILAEQGLYDPSSNPVQEFNAQSHRNESDSPQKPPVNFIGNLKDMCCEFKLPYPEFKEISDVGPPHCREFTYECCIASITTQATANTKKQAKQLAAREMLEKIRETCPQLAEQFAAESNSILADSHEVIKKYSELSTTLDVMPNRAVLIEDYSTAIKRRMEDKNVCFEDFQKQYKLKDKEGLDYIFEKLDIRYQIDLFQESPPVYCALFGLDTPFTVMAVGSSQENAMANLVFEIYRLLEIYMTKGAKG</sequence>
<evidence type="ECO:0000256" key="3">
    <source>
        <dbReference type="SAM" id="MobiDB-lite"/>
    </source>
</evidence>
<organism evidence="5 6">
    <name type="scientific">Tribolium castaneum</name>
    <name type="common">Red flour beetle</name>
    <dbReference type="NCBI Taxonomy" id="7070"/>
    <lineage>
        <taxon>Eukaryota</taxon>
        <taxon>Metazoa</taxon>
        <taxon>Ecdysozoa</taxon>
        <taxon>Arthropoda</taxon>
        <taxon>Hexapoda</taxon>
        <taxon>Insecta</taxon>
        <taxon>Pterygota</taxon>
        <taxon>Neoptera</taxon>
        <taxon>Endopterygota</taxon>
        <taxon>Coleoptera</taxon>
        <taxon>Polyphaga</taxon>
        <taxon>Cucujiformia</taxon>
        <taxon>Tenebrionidae</taxon>
        <taxon>Tenebrionidae incertae sedis</taxon>
        <taxon>Tribolium</taxon>
    </lineage>
</organism>
<dbReference type="CDD" id="cd00048">
    <property type="entry name" value="DSRM_SF"/>
    <property type="match status" value="1"/>
</dbReference>
<dbReference type="InterPro" id="IPR051247">
    <property type="entry name" value="RLC_Component"/>
</dbReference>
<dbReference type="GO" id="GO:0030422">
    <property type="term" value="P:siRNA processing"/>
    <property type="evidence" value="ECO:0000318"/>
    <property type="project" value="GO_Central"/>
</dbReference>
<dbReference type="GO" id="GO:0005737">
    <property type="term" value="C:cytoplasm"/>
    <property type="evidence" value="ECO:0000318"/>
    <property type="project" value="GO_Central"/>
</dbReference>
<dbReference type="Proteomes" id="UP000007266">
    <property type="component" value="Linkage group 7"/>
</dbReference>